<proteinExistence type="predicted"/>
<evidence type="ECO:0000313" key="2">
    <source>
        <dbReference type="Proteomes" id="UP000191448"/>
    </source>
</evidence>
<accession>A0A1V4SUN5</accession>
<name>A0A1V4SUN5_9CLOT</name>
<dbReference type="AlphaFoldDB" id="A0A1V4SUN5"/>
<reference evidence="1 2" key="1">
    <citation type="submission" date="2016-02" db="EMBL/GenBank/DDBJ databases">
        <title>Genome sequence of Clostridium thermobutyricum DSM 4928.</title>
        <authorList>
            <person name="Poehlein A."/>
            <person name="Daniel R."/>
        </authorList>
    </citation>
    <scope>NUCLEOTIDE SEQUENCE [LARGE SCALE GENOMIC DNA]</scope>
    <source>
        <strain evidence="1 2">DSM 4928</strain>
    </source>
</reference>
<sequence>MKNLSDKTIQFCKNRSLSLYEQNPDQAPPLYFFISQPCFESLKSEFDFIWYDLDPFLKDNEGAISKVCSFLAQAAWDWAGGPALAVFNPVVGYSVSLGVKDVINALVQSFNALKNVYQQAKSTCSVYPYPYSSWELILELVIDVSVPATPVNPVQYSSCNWQFQGSNDPYTS</sequence>
<organism evidence="1 2">
    <name type="scientific">Clostridium thermobutyricum DSM 4928</name>
    <dbReference type="NCBI Taxonomy" id="1121339"/>
    <lineage>
        <taxon>Bacteria</taxon>
        <taxon>Bacillati</taxon>
        <taxon>Bacillota</taxon>
        <taxon>Clostridia</taxon>
        <taxon>Eubacteriales</taxon>
        <taxon>Clostridiaceae</taxon>
        <taxon>Clostridium</taxon>
    </lineage>
</organism>
<dbReference type="EMBL" id="LTAY01000043">
    <property type="protein sequence ID" value="OPX47594.1"/>
    <property type="molecule type" value="Genomic_DNA"/>
</dbReference>
<dbReference type="Proteomes" id="UP000191448">
    <property type="component" value="Unassembled WGS sequence"/>
</dbReference>
<gene>
    <name evidence="1" type="ORF">CLTHE_17590</name>
</gene>
<protein>
    <submittedName>
        <fullName evidence="1">Uncharacterized protein</fullName>
    </submittedName>
</protein>
<evidence type="ECO:0000313" key="1">
    <source>
        <dbReference type="EMBL" id="OPX47594.1"/>
    </source>
</evidence>
<comment type="caution">
    <text evidence="1">The sequence shown here is derived from an EMBL/GenBank/DDBJ whole genome shotgun (WGS) entry which is preliminary data.</text>
</comment>
<dbReference type="RefSeq" id="WP_080022926.1">
    <property type="nucleotide sequence ID" value="NZ_LTAY01000043.1"/>
</dbReference>